<dbReference type="AlphaFoldDB" id="A0A6C0BJW7"/>
<evidence type="ECO:0008006" key="2">
    <source>
        <dbReference type="Google" id="ProtNLM"/>
    </source>
</evidence>
<sequence length="369" mass="42441">MSSELMLPVSIGEGLDKLTILDIKCTKISDDRLASCKKEYNVLLESLQKYIDLYPWHYKILREINLAIWDLQDGFHGKDISEIEAGKICAQILEENDRRFRMKSKINHLCTSSLREVKGYAKKRCFFYGHLGLGDMFWLLGAVRYLATCYDEITVVCKKKYEANVRRLYDDDPTIKLYVVDDDANIQPFQQVFAPQIESQGIKVFACGQHSKKPVLYDFPLSFYDDLGISRKSRSSYFYIPNTIDSEAIWQLVNSIAPKYIVVHQQSQNTTLPIWQHVAKSTALLILDLNKNHYPKDHGFFGIADIVVGKPLFSYKKLLEEATEIHLLESSVYCMATHLDLSRVKVKLCYESFDNSNERLGVFATGKLN</sequence>
<evidence type="ECO:0000313" key="1">
    <source>
        <dbReference type="EMBL" id="QHS91708.1"/>
    </source>
</evidence>
<accession>A0A6C0BJW7</accession>
<name>A0A6C0BJW7_9ZZZZ</name>
<reference evidence="1" key="1">
    <citation type="journal article" date="2020" name="Nature">
        <title>Giant virus diversity and host interactions through global metagenomics.</title>
        <authorList>
            <person name="Schulz F."/>
            <person name="Roux S."/>
            <person name="Paez-Espino D."/>
            <person name="Jungbluth S."/>
            <person name="Walsh D.A."/>
            <person name="Denef V.J."/>
            <person name="McMahon K.D."/>
            <person name="Konstantinidis K.T."/>
            <person name="Eloe-Fadrosh E.A."/>
            <person name="Kyrpides N.C."/>
            <person name="Woyke T."/>
        </authorList>
    </citation>
    <scope>NUCLEOTIDE SEQUENCE</scope>
    <source>
        <strain evidence="1">GVMAG-M-3300013006-15</strain>
    </source>
</reference>
<protein>
    <recommendedName>
        <fullName evidence="2">Glycosyltransferase</fullName>
    </recommendedName>
</protein>
<dbReference type="EMBL" id="MN739163">
    <property type="protein sequence ID" value="QHS91708.1"/>
    <property type="molecule type" value="Genomic_DNA"/>
</dbReference>
<organism evidence="1">
    <name type="scientific">viral metagenome</name>
    <dbReference type="NCBI Taxonomy" id="1070528"/>
    <lineage>
        <taxon>unclassified sequences</taxon>
        <taxon>metagenomes</taxon>
        <taxon>organismal metagenomes</taxon>
    </lineage>
</organism>
<proteinExistence type="predicted"/>